<protein>
    <submittedName>
        <fullName evidence="2">Transposase</fullName>
    </submittedName>
</protein>
<sequence>MKCNSSLCHTRWDCKYHIVWIPKCRRKILFGRIRTYLGEVFHKLARQRESEIMEGHLCKDHVHIYIAIPPKYSVAQVIGFMKGKSAIHIAREVQGRARGYSGQSFWARGYFVSTVGRDEKVIREYIRKQEQEDKRIEQLKFRL</sequence>
<organism evidence="2 3">
    <name type="scientific">Pseudodesulfovibrio profundus</name>
    <dbReference type="NCBI Taxonomy" id="57320"/>
    <lineage>
        <taxon>Bacteria</taxon>
        <taxon>Pseudomonadati</taxon>
        <taxon>Thermodesulfobacteriota</taxon>
        <taxon>Desulfovibrionia</taxon>
        <taxon>Desulfovibrionales</taxon>
        <taxon>Desulfovibrionaceae</taxon>
    </lineage>
</organism>
<dbReference type="InterPro" id="IPR036515">
    <property type="entry name" value="Transposase_17_sf"/>
</dbReference>
<geneLocation type="plasmid" evidence="3">
    <name>padpro</name>
</geneLocation>
<dbReference type="Proteomes" id="UP000219215">
    <property type="component" value="Plasmid paDPRO"/>
</dbReference>
<dbReference type="GO" id="GO:0003677">
    <property type="term" value="F:DNA binding"/>
    <property type="evidence" value="ECO:0007669"/>
    <property type="project" value="InterPro"/>
</dbReference>
<name>A0A2C8FEZ4_9BACT</name>
<dbReference type="PANTHER" id="PTHR33360">
    <property type="entry name" value="TRANSPOSASE FOR INSERTION SEQUENCE ELEMENT IS200"/>
    <property type="match status" value="1"/>
</dbReference>
<dbReference type="OrthoDB" id="9798161at2"/>
<dbReference type="EMBL" id="LT907976">
    <property type="protein sequence ID" value="SOB62163.1"/>
    <property type="molecule type" value="Genomic_DNA"/>
</dbReference>
<dbReference type="AlphaFoldDB" id="A0A2C8FEZ4"/>
<reference evidence="3" key="1">
    <citation type="submission" date="2017-09" db="EMBL/GenBank/DDBJ databases">
        <authorList>
            <person name="Regsiter A."/>
            <person name="William W."/>
        </authorList>
    </citation>
    <scope>NUCLEOTIDE SEQUENCE [LARGE SCALE GENOMIC DNA]</scope>
    <source>
        <strain evidence="3">500-1</strain>
        <plasmid evidence="3">padpro</plasmid>
    </source>
</reference>
<feature type="domain" description="Transposase IS200-like" evidence="1">
    <location>
        <begin position="11"/>
        <end position="129"/>
    </location>
</feature>
<dbReference type="Gene3D" id="3.30.70.1290">
    <property type="entry name" value="Transposase IS200-like"/>
    <property type="match status" value="1"/>
</dbReference>
<evidence type="ECO:0000313" key="3">
    <source>
        <dbReference type="Proteomes" id="UP000219215"/>
    </source>
</evidence>
<keyword evidence="2" id="KW-0614">Plasmid</keyword>
<dbReference type="KEGG" id="pprf:DPRO_PA0039"/>
<dbReference type="GO" id="GO:0006313">
    <property type="term" value="P:DNA transposition"/>
    <property type="evidence" value="ECO:0007669"/>
    <property type="project" value="InterPro"/>
</dbReference>
<dbReference type="InterPro" id="IPR002686">
    <property type="entry name" value="Transposase_17"/>
</dbReference>
<proteinExistence type="predicted"/>
<dbReference type="GO" id="GO:0004803">
    <property type="term" value="F:transposase activity"/>
    <property type="evidence" value="ECO:0007669"/>
    <property type="project" value="InterPro"/>
</dbReference>
<dbReference type="Pfam" id="PF01797">
    <property type="entry name" value="Y1_Tnp"/>
    <property type="match status" value="1"/>
</dbReference>
<evidence type="ECO:0000259" key="1">
    <source>
        <dbReference type="SMART" id="SM01321"/>
    </source>
</evidence>
<dbReference type="PANTHER" id="PTHR33360:SF2">
    <property type="entry name" value="TRANSPOSASE FOR INSERTION SEQUENCE ELEMENT IS200"/>
    <property type="match status" value="1"/>
</dbReference>
<evidence type="ECO:0000313" key="2">
    <source>
        <dbReference type="EMBL" id="SOB62163.1"/>
    </source>
</evidence>
<dbReference type="RefSeq" id="WP_097013847.1">
    <property type="nucleotide sequence ID" value="NZ_LT907976.1"/>
</dbReference>
<accession>A0A2C8FEZ4</accession>
<dbReference type="SUPFAM" id="SSF143422">
    <property type="entry name" value="Transposase IS200-like"/>
    <property type="match status" value="1"/>
</dbReference>
<keyword evidence="3" id="KW-1185">Reference proteome</keyword>
<gene>
    <name evidence="2" type="primary">tnpA</name>
    <name evidence="2" type="ORF">DPRO_PA0039</name>
</gene>
<dbReference type="SMART" id="SM01321">
    <property type="entry name" value="Y1_Tnp"/>
    <property type="match status" value="1"/>
</dbReference>
<dbReference type="NCBIfam" id="NF033573">
    <property type="entry name" value="transpos_IS200"/>
    <property type="match status" value="1"/>
</dbReference>